<dbReference type="Pfam" id="PF13550">
    <property type="entry name" value="Phage-tail_3"/>
    <property type="match status" value="1"/>
</dbReference>
<accession>A0A285UC35</accession>
<evidence type="ECO:0000259" key="3">
    <source>
        <dbReference type="Pfam" id="PF13550"/>
    </source>
</evidence>
<gene>
    <name evidence="4" type="ORF">SAMN05892877_105354</name>
</gene>
<dbReference type="Proteomes" id="UP000219167">
    <property type="component" value="Unassembled WGS sequence"/>
</dbReference>
<proteinExistence type="predicted"/>
<feature type="domain" description="Tip attachment protein J" evidence="3">
    <location>
        <begin position="312"/>
        <end position="474"/>
    </location>
</feature>
<dbReference type="InterPro" id="IPR032876">
    <property type="entry name" value="J_dom"/>
</dbReference>
<dbReference type="Pfam" id="PF09327">
    <property type="entry name" value="Phage_Tail_Tip"/>
    <property type="match status" value="1"/>
</dbReference>
<evidence type="ECO:0000313" key="5">
    <source>
        <dbReference type="Proteomes" id="UP000219167"/>
    </source>
</evidence>
<evidence type="ECO:0000313" key="4">
    <source>
        <dbReference type="EMBL" id="SOC38968.1"/>
    </source>
</evidence>
<feature type="domain" description="Tip attachment protein J central straight fiber" evidence="2">
    <location>
        <begin position="1452"/>
        <end position="1515"/>
    </location>
</feature>
<keyword evidence="5" id="KW-1185">Reference proteome</keyword>
<dbReference type="RefSeq" id="WP_097138698.1">
    <property type="nucleotide sequence ID" value="NZ_OBQD01000005.1"/>
</dbReference>
<keyword evidence="1" id="KW-0175">Coiled coil</keyword>
<feature type="coiled-coil region" evidence="1">
    <location>
        <begin position="660"/>
        <end position="694"/>
    </location>
</feature>
<dbReference type="EMBL" id="OBQD01000005">
    <property type="protein sequence ID" value="SOC38968.1"/>
    <property type="molecule type" value="Genomic_DNA"/>
</dbReference>
<dbReference type="OrthoDB" id="7822067at2"/>
<dbReference type="Gene3D" id="1.10.287.1490">
    <property type="match status" value="1"/>
</dbReference>
<evidence type="ECO:0000256" key="1">
    <source>
        <dbReference type="SAM" id="Coils"/>
    </source>
</evidence>
<protein>
    <submittedName>
        <fullName evidence="4">Uncharacterized protein DUF1983</fullName>
    </submittedName>
</protein>
<name>A0A285UC35_9HYPH</name>
<evidence type="ECO:0000259" key="2">
    <source>
        <dbReference type="Pfam" id="PF09327"/>
    </source>
</evidence>
<dbReference type="InterPro" id="IPR015406">
    <property type="entry name" value="GpJ_CSF"/>
</dbReference>
<sequence length="1536" mass="164432">MAIFSSIAAGISGLLAGTFLASGVGAFILKAAVGIGLNLLASSLAGQPEQTPFAIQGQLQTGGDVARSFPIGYTATAGSLVYANTWGEAGKTPNAYFTQVIALADLPGSTLAGLWVNGEKCTIDFDNHSYPDWGFPVTEYEDDGDNALWIKFYDGTQTAADPFLVNSVSSENRPYESTRVGVGVAYVIVTAQIKEELFTGFPQFKFELNGCKLYDPSKDSSVGGNGPQRWANPSTWGGDGDHLPAVQLYNVLRGITFQGAWFYGLQSMSAARLPVDHWIAQIGKCRATTKGTGGVQEPKFRCGGEIQIGAQISEAVKAILTSAQARLSEAGGTYKMHIGVSDAAVYGITDADILSTEEQSFTPFFGLADTVNGITATYPSPAEGWNAKAAPPRYSATFEAEDGNRRLLADVSLDFVPYKAQVQRLMKSALEEARRARRHTFVLPPAYWPLEAGDFITWTSVRNGYVAKKFRVDGVIDKENLDIVVDMTEVDPADYSWDQDVDFRTEPDGKLDRSKPLPQPIVDWYAEPALIEDENGTGRRPAILLAWDNSPGSLVDIEAVQFAVRLTASQKVIYRGRTDDIAAGSSLISQGLLPATPYQVRGKLVPRSSRKTVWSDWFDVTTFDIRLSDDDVYLPGMLAEIEAGYTEYADFIGAQTDAQIAQVEATITEVEASIDQIQQDASQLADTISAEQSERVTGAIETAARYRGLLNRIEGIVAEIADQDFSNYKVREEIRRTLNVRMSDMSAGFDERINVAVSDTAAIAQRTVALEANSASLASKVLSIETAYTTADEALAQQISLLSAGTDNQFDPAKLWNFLSTIESWTGNGTPTFIDGSLRPANHVTEPYVVSPAALAIDANAYRQVRLRIQKFGAPVWVGQCWWKRDGDTTWDAARRVTVVEPLFDTNGFGLITFQMPWSGAIDSIRLDLSTAQTATDYFIVDWVGIGSPSPGASRAELIAERTARITAQSALASDIVAVQAVLNDPDTGLSAVSQAVDAIETRVENTETGLTALGSMTSGLLTEIEGKATIDSVQQLQNEIEALDIGGLSSVGSAVTAIRNSLQPIVGEVLDQDFANFIAQMEGKRATAEASQSLTTKIEQTNESLSIVASAVTKVQAELPNLATVSALSALDVRVTAAEGKIDVQASAITEINAALPNKASATALNDLNTRVMSAEGTISAQATAITNINTTLGSKANNSAVTALSTRIDEVEGAITSQSTAMDRVKADLGWDDSKAQGARATALTIIRADVTTAYTLSSAKNKVYRQATAPTGTAAVPLVAGDIWYNTSNGSLASRWSGSAWQEVTDARISASAESINRIKAELNWNDSAAQGGRAQALSVIRADVTATAALADSKNKIYRQSAAPTGTTAVPLRTGDIWYASGDGNKPYRWDGSAWVEVTDARIIATATKIEEIEVKVNDVTASARIKMETVAGPTGYARIAARVRYGETGSYRDAGYYIDVPSDTSEKSEFLVYADQFVIRNGSNKDKPFVVSGGVVRMNVAHIGTVNAGVLNSQNGKMTINLNSGTIVITS</sequence>
<reference evidence="4 5" key="1">
    <citation type="submission" date="2017-08" db="EMBL/GenBank/DDBJ databases">
        <authorList>
            <person name="de Groot N.N."/>
        </authorList>
    </citation>
    <scope>NUCLEOTIDE SEQUENCE [LARGE SCALE GENOMIC DNA]</scope>
    <source>
        <strain evidence="4 5">JC85</strain>
    </source>
</reference>
<organism evidence="4 5">
    <name type="scientific">Rhizobium subbaraonis</name>
    <dbReference type="NCBI Taxonomy" id="908946"/>
    <lineage>
        <taxon>Bacteria</taxon>
        <taxon>Pseudomonadati</taxon>
        <taxon>Pseudomonadota</taxon>
        <taxon>Alphaproteobacteria</taxon>
        <taxon>Hyphomicrobiales</taxon>
        <taxon>Rhizobiaceae</taxon>
        <taxon>Rhizobium/Agrobacterium group</taxon>
        <taxon>Rhizobium</taxon>
    </lineage>
</organism>